<dbReference type="Pfam" id="PF07542">
    <property type="entry name" value="ATP12"/>
    <property type="match status" value="1"/>
</dbReference>
<dbReference type="AlphaFoldDB" id="A0AAW0APW8"/>
<keyword evidence="4" id="KW-0496">Mitochondrion</keyword>
<sequence>MKRFWKSATVDKRNGSWTVLLDNRPLKTPAGNILVLPPQKSLVATLVAAEWENQETLLKHHALPMTALASRAIDAMVDETNRSQVSQALLEYLDTDTICFHEDYPPQLVDLQAQHWDPLLSWARSTFDVELHMFNSLLSNSQPDKTKSRMNEILSTFDQWEMAGTATVMQWGLAMERATYSTKSFIIALALVKKHLSVEQAALAAQVEVASQIQRWGEVEDSGWSTFLSPSKLKRTMLRAPSPPQTAYTFSYCEENVYLLCAAFLLQGYDVLAVFISNEEKTVALWNQKLDTVVIWDYHVVLLLRSQEQHCWIYDFDTRLSLPCLAEGTTFLEHFASDRSHMLIDETECNTKQAAAGVYRSPPPLHPPIRGEKATVASNLMRSFVSMSPSEETFGEVHDLRAMRRMSS</sequence>
<dbReference type="GO" id="GO:0016811">
    <property type="term" value="F:hydrolase activity, acting on carbon-nitrogen (but not peptide) bonds, in linear amides"/>
    <property type="evidence" value="ECO:0007669"/>
    <property type="project" value="InterPro"/>
</dbReference>
<feature type="domain" description="Protein N-terminal glutamine amidohydrolase alpha beta roll" evidence="6">
    <location>
        <begin position="248"/>
        <end position="325"/>
    </location>
</feature>
<name>A0AAW0APW8_9AGAR</name>
<dbReference type="InterPro" id="IPR023128">
    <property type="entry name" value="Prot_N_Gln_amidohydro_ab_roll"/>
</dbReference>
<dbReference type="InterPro" id="IPR037132">
    <property type="entry name" value="N_Gln_amidohydro_ab_roll_sf"/>
</dbReference>
<evidence type="ECO:0000256" key="3">
    <source>
        <dbReference type="ARBA" id="ARBA00022946"/>
    </source>
</evidence>
<reference evidence="7 8" key="1">
    <citation type="journal article" date="2024" name="J Genomics">
        <title>Draft genome sequencing and assembly of Favolaschia claudopus CIRM-BRFM 2984 isolated from oak limbs.</title>
        <authorList>
            <person name="Navarro D."/>
            <person name="Drula E."/>
            <person name="Chaduli D."/>
            <person name="Cazenave R."/>
            <person name="Ahrendt S."/>
            <person name="Wang J."/>
            <person name="Lipzen A."/>
            <person name="Daum C."/>
            <person name="Barry K."/>
            <person name="Grigoriev I.V."/>
            <person name="Favel A."/>
            <person name="Rosso M.N."/>
            <person name="Martin F."/>
        </authorList>
    </citation>
    <scope>NUCLEOTIDE SEQUENCE [LARGE SCALE GENOMIC DNA]</scope>
    <source>
        <strain evidence="7 8">CIRM-BRFM 2984</strain>
    </source>
</reference>
<feature type="domain" description="Protein N-terminal glutamine amidohydrolase alpha beta roll" evidence="6">
    <location>
        <begin position="327"/>
        <end position="404"/>
    </location>
</feature>
<evidence type="ECO:0000313" key="8">
    <source>
        <dbReference type="Proteomes" id="UP001362999"/>
    </source>
</evidence>
<organism evidence="7 8">
    <name type="scientific">Favolaschia claudopus</name>
    <dbReference type="NCBI Taxonomy" id="2862362"/>
    <lineage>
        <taxon>Eukaryota</taxon>
        <taxon>Fungi</taxon>
        <taxon>Dikarya</taxon>
        <taxon>Basidiomycota</taxon>
        <taxon>Agaricomycotina</taxon>
        <taxon>Agaricomycetes</taxon>
        <taxon>Agaricomycetidae</taxon>
        <taxon>Agaricales</taxon>
        <taxon>Marasmiineae</taxon>
        <taxon>Mycenaceae</taxon>
        <taxon>Favolaschia</taxon>
    </lineage>
</organism>
<dbReference type="Proteomes" id="UP001362999">
    <property type="component" value="Unassembled WGS sequence"/>
</dbReference>
<dbReference type="InterPro" id="IPR042272">
    <property type="entry name" value="ATP12_ATP_synth-F1-assembly_N"/>
</dbReference>
<evidence type="ECO:0000313" key="7">
    <source>
        <dbReference type="EMBL" id="KAK7014987.1"/>
    </source>
</evidence>
<keyword evidence="8" id="KW-1185">Reference proteome</keyword>
<proteinExistence type="inferred from homology"/>
<dbReference type="Gene3D" id="1.10.3580.10">
    <property type="entry name" value="ATP12 ATPase"/>
    <property type="match status" value="1"/>
</dbReference>
<dbReference type="Pfam" id="PF09764">
    <property type="entry name" value="Nt_Gln_amidase"/>
    <property type="match status" value="2"/>
</dbReference>
<dbReference type="PANTHER" id="PTHR21013">
    <property type="entry name" value="ATP SYNTHASE MITOCHONDRIAL F1 COMPLEX ASSEMBLY FACTOR 2/ATP12 PROTEIN, MITOCHONDRIAL PRECURSOR"/>
    <property type="match status" value="1"/>
</dbReference>
<evidence type="ECO:0000256" key="5">
    <source>
        <dbReference type="ARBA" id="ARBA00023186"/>
    </source>
</evidence>
<keyword evidence="3" id="KW-0809">Transit peptide</keyword>
<dbReference type="GO" id="GO:0005739">
    <property type="term" value="C:mitochondrion"/>
    <property type="evidence" value="ECO:0007669"/>
    <property type="project" value="UniProtKB-SubCell"/>
</dbReference>
<dbReference type="PANTHER" id="PTHR21013:SF10">
    <property type="entry name" value="ATP SYNTHASE MITOCHONDRIAL F1 COMPLEX ASSEMBLY FACTOR 2"/>
    <property type="match status" value="1"/>
</dbReference>
<comment type="caution">
    <text evidence="7">The sequence shown here is derived from an EMBL/GenBank/DDBJ whole genome shotgun (WGS) entry which is preliminary data.</text>
</comment>
<dbReference type="InterPro" id="IPR023335">
    <property type="entry name" value="ATP12_ortho_dom_sf"/>
</dbReference>
<dbReference type="InterPro" id="IPR011419">
    <property type="entry name" value="ATP12_ATP_synth-F1-assembly"/>
</dbReference>
<dbReference type="GO" id="GO:0033615">
    <property type="term" value="P:mitochondrial proton-transporting ATP synthase complex assembly"/>
    <property type="evidence" value="ECO:0007669"/>
    <property type="project" value="TreeGrafter"/>
</dbReference>
<evidence type="ECO:0000256" key="2">
    <source>
        <dbReference type="ARBA" id="ARBA00008231"/>
    </source>
</evidence>
<evidence type="ECO:0000256" key="4">
    <source>
        <dbReference type="ARBA" id="ARBA00023128"/>
    </source>
</evidence>
<dbReference type="EMBL" id="JAWWNJ010000055">
    <property type="protein sequence ID" value="KAK7014987.1"/>
    <property type="molecule type" value="Genomic_DNA"/>
</dbReference>
<evidence type="ECO:0000256" key="1">
    <source>
        <dbReference type="ARBA" id="ARBA00004173"/>
    </source>
</evidence>
<dbReference type="SUPFAM" id="SSF160909">
    <property type="entry name" value="ATP12-like"/>
    <property type="match status" value="1"/>
</dbReference>
<comment type="subcellular location">
    <subcellularLocation>
        <location evidence="1">Mitochondrion</location>
    </subcellularLocation>
</comment>
<keyword evidence="5" id="KW-0143">Chaperone</keyword>
<evidence type="ECO:0000259" key="6">
    <source>
        <dbReference type="Pfam" id="PF09764"/>
    </source>
</evidence>
<dbReference type="Gene3D" id="3.30.2180.10">
    <property type="entry name" value="ATP12-like"/>
    <property type="match status" value="1"/>
</dbReference>
<accession>A0AAW0APW8</accession>
<gene>
    <name evidence="7" type="ORF">R3P38DRAFT_2787104</name>
</gene>
<comment type="similarity">
    <text evidence="2">Belongs to the ATP12 family.</text>
</comment>
<protein>
    <recommendedName>
        <fullName evidence="6">Protein N-terminal glutamine amidohydrolase alpha beta roll domain-containing protein</fullName>
    </recommendedName>
</protein>
<dbReference type="Gene3D" id="3.10.620.10">
    <property type="entry name" value="Protein N-terminal glutamine amidohydrolase, alpha beta roll"/>
    <property type="match status" value="2"/>
</dbReference>